<organism evidence="1">
    <name type="scientific">Phytophthora nicotianae</name>
    <name type="common">Potato buckeye rot agent</name>
    <name type="synonym">Phytophthora parasitica</name>
    <dbReference type="NCBI Taxonomy" id="4792"/>
    <lineage>
        <taxon>Eukaryota</taxon>
        <taxon>Sar</taxon>
        <taxon>Stramenopiles</taxon>
        <taxon>Oomycota</taxon>
        <taxon>Peronosporomycetes</taxon>
        <taxon>Peronosporales</taxon>
        <taxon>Peronosporaceae</taxon>
        <taxon>Phytophthora</taxon>
    </lineage>
</organism>
<proteinExistence type="predicted"/>
<sequence>MSLLPWWSHAASRTSLKAANDAFNIPTLFRKNDNYSAVVKIIITHALKKADELWANARAIVVHNLDRSVGDGTFRQVHGRPCIHDLMTIIESDEPTVKL</sequence>
<gene>
    <name evidence="1" type="ORF">L916_15657</name>
</gene>
<accession>W2IC07</accession>
<dbReference type="AlphaFoldDB" id="W2IC07"/>
<dbReference type="Proteomes" id="UP000053864">
    <property type="component" value="Unassembled WGS sequence"/>
</dbReference>
<feature type="non-terminal residue" evidence="1">
    <location>
        <position position="99"/>
    </location>
</feature>
<dbReference type="VEuPathDB" id="FungiDB:PPTG_19539"/>
<protein>
    <submittedName>
        <fullName evidence="1">Uncharacterized protein</fullName>
    </submittedName>
</protein>
<name>W2IC07_PHYNI</name>
<dbReference type="EMBL" id="KI675032">
    <property type="protein sequence ID" value="ETL31590.1"/>
    <property type="molecule type" value="Genomic_DNA"/>
</dbReference>
<reference evidence="1" key="1">
    <citation type="submission" date="2013-11" db="EMBL/GenBank/DDBJ databases">
        <title>The Genome Sequence of Phytophthora parasitica CJ05E6.</title>
        <authorList>
            <consortium name="The Broad Institute Genomics Platform"/>
            <person name="Russ C."/>
            <person name="Tyler B."/>
            <person name="Panabieres F."/>
            <person name="Shan W."/>
            <person name="Tripathy S."/>
            <person name="Grunwald N."/>
            <person name="Machado M."/>
            <person name="Johnson C.S."/>
            <person name="Arredondo F."/>
            <person name="Hong C."/>
            <person name="Coffey M."/>
            <person name="Young S.K."/>
            <person name="Zeng Q."/>
            <person name="Gargeya S."/>
            <person name="Fitzgerald M."/>
            <person name="Abouelleil A."/>
            <person name="Alvarado L."/>
            <person name="Chapman S.B."/>
            <person name="Gainer-Dewar J."/>
            <person name="Goldberg J."/>
            <person name="Griggs A."/>
            <person name="Gujja S."/>
            <person name="Hansen M."/>
            <person name="Howarth C."/>
            <person name="Imamovic A."/>
            <person name="Ireland A."/>
            <person name="Larimer J."/>
            <person name="McCowan C."/>
            <person name="Murphy C."/>
            <person name="Pearson M."/>
            <person name="Poon T.W."/>
            <person name="Priest M."/>
            <person name="Roberts A."/>
            <person name="Saif S."/>
            <person name="Shea T."/>
            <person name="Sykes S."/>
            <person name="Wortman J."/>
            <person name="Nusbaum C."/>
            <person name="Birren B."/>
        </authorList>
    </citation>
    <scope>NUCLEOTIDE SEQUENCE [LARGE SCALE GENOMIC DNA]</scope>
    <source>
        <strain evidence="1">CJ05E6</strain>
    </source>
</reference>
<evidence type="ECO:0000313" key="1">
    <source>
        <dbReference type="EMBL" id="ETL31590.1"/>
    </source>
</evidence>